<dbReference type="Proteomes" id="UP001597185">
    <property type="component" value="Unassembled WGS sequence"/>
</dbReference>
<evidence type="ECO:0000313" key="2">
    <source>
        <dbReference type="EMBL" id="MFD1570197.1"/>
    </source>
</evidence>
<proteinExistence type="predicted"/>
<reference evidence="2 3" key="1">
    <citation type="journal article" date="2019" name="Int. J. Syst. Evol. Microbiol.">
        <title>The Global Catalogue of Microorganisms (GCM) 10K type strain sequencing project: providing services to taxonomists for standard genome sequencing and annotation.</title>
        <authorList>
            <consortium name="The Broad Institute Genomics Platform"/>
            <consortium name="The Broad Institute Genome Sequencing Center for Infectious Disease"/>
            <person name="Wu L."/>
            <person name="Ma J."/>
        </authorList>
    </citation>
    <scope>NUCLEOTIDE SEQUENCE [LARGE SCALE GENOMIC DNA]</scope>
    <source>
        <strain evidence="2 3">CGMCC 1.12689</strain>
    </source>
</reference>
<organism evidence="2 3">
    <name type="scientific">Halorubrum laminariae</name>
    <dbReference type="NCBI Taxonomy" id="1433523"/>
    <lineage>
        <taxon>Archaea</taxon>
        <taxon>Methanobacteriati</taxon>
        <taxon>Methanobacteriota</taxon>
        <taxon>Stenosarchaea group</taxon>
        <taxon>Halobacteria</taxon>
        <taxon>Halobacteriales</taxon>
        <taxon>Haloferacaceae</taxon>
        <taxon>Halorubrum</taxon>
    </lineage>
</organism>
<protein>
    <recommendedName>
        <fullName evidence="4">Small CPxCG-related zinc finger protein</fullName>
    </recommendedName>
</protein>
<comment type="caution">
    <text evidence="2">The sequence shown here is derived from an EMBL/GenBank/DDBJ whole genome shotgun (WGS) entry which is preliminary data.</text>
</comment>
<name>A0ABD6C010_9EURY</name>
<evidence type="ECO:0000313" key="3">
    <source>
        <dbReference type="Proteomes" id="UP001597185"/>
    </source>
</evidence>
<sequence>MTFSHIHREEARHVGDPDDASISELTGVAPPCKQCGEEPGTDTDRNGDPICPDCPND</sequence>
<accession>A0ABD6C010</accession>
<feature type="compositionally biased region" description="Basic and acidic residues" evidence="1">
    <location>
        <begin position="1"/>
        <end position="16"/>
    </location>
</feature>
<keyword evidence="3" id="KW-1185">Reference proteome</keyword>
<feature type="region of interest" description="Disordered" evidence="1">
    <location>
        <begin position="1"/>
        <end position="57"/>
    </location>
</feature>
<evidence type="ECO:0008006" key="4">
    <source>
        <dbReference type="Google" id="ProtNLM"/>
    </source>
</evidence>
<dbReference type="AlphaFoldDB" id="A0ABD6C010"/>
<evidence type="ECO:0000256" key="1">
    <source>
        <dbReference type="SAM" id="MobiDB-lite"/>
    </source>
</evidence>
<gene>
    <name evidence="2" type="ORF">ACFR9T_06295</name>
</gene>
<dbReference type="RefSeq" id="WP_256396998.1">
    <property type="nucleotide sequence ID" value="NZ_JANHDL010000004.1"/>
</dbReference>
<dbReference type="EMBL" id="JBHUDB010000002">
    <property type="protein sequence ID" value="MFD1570197.1"/>
    <property type="molecule type" value="Genomic_DNA"/>
</dbReference>